<feature type="binding site" evidence="5">
    <location>
        <position position="163"/>
    </location>
    <ligand>
        <name>Zn(2+)</name>
        <dbReference type="ChEBI" id="CHEBI:29105"/>
    </ligand>
</feature>
<evidence type="ECO:0000256" key="3">
    <source>
        <dbReference type="ARBA" id="ARBA00023277"/>
    </source>
</evidence>
<keyword evidence="1 7" id="KW-0808">Transferase</keyword>
<evidence type="ECO:0000259" key="6">
    <source>
        <dbReference type="Pfam" id="PF01087"/>
    </source>
</evidence>
<gene>
    <name evidence="7" type="primary">galT</name>
    <name evidence="7" type="ORF">AACT_1603</name>
</gene>
<keyword evidence="8" id="KW-1185">Reference proteome</keyword>
<feature type="binding site" evidence="5">
    <location>
        <position position="43"/>
    </location>
    <ligand>
        <name>Zn(2+)</name>
        <dbReference type="ChEBI" id="CHEBI:29105"/>
    </ligand>
</feature>
<dbReference type="Pfam" id="PF01087">
    <property type="entry name" value="GalP_UDP_transf"/>
    <property type="match status" value="1"/>
</dbReference>
<dbReference type="GO" id="GO:0008270">
    <property type="term" value="F:zinc ion binding"/>
    <property type="evidence" value="ECO:0007669"/>
    <property type="project" value="InterPro"/>
</dbReference>
<evidence type="ECO:0000256" key="5">
    <source>
        <dbReference type="PIRSR" id="PIRSR000808-3"/>
    </source>
</evidence>
<dbReference type="EMBL" id="CP042652">
    <property type="protein sequence ID" value="QKE28761.1"/>
    <property type="molecule type" value="Genomic_DNA"/>
</dbReference>
<dbReference type="InterPro" id="IPR001937">
    <property type="entry name" value="GalP_UDPtransf1"/>
</dbReference>
<accession>A0A6M8ENV3</accession>
<dbReference type="RefSeq" id="WP_172126321.1">
    <property type="nucleotide sequence ID" value="NZ_CP042652.1"/>
</dbReference>
<keyword evidence="3" id="KW-0119">Carbohydrate metabolism</keyword>
<dbReference type="InterPro" id="IPR036265">
    <property type="entry name" value="HIT-like_sf"/>
</dbReference>
<dbReference type="PANTHER" id="PTHR42763:SF2">
    <property type="entry name" value="ADP-GLUCOSE PHOSPHORYLASE"/>
    <property type="match status" value="1"/>
</dbReference>
<name>A0A6M8ENV3_9BACT</name>
<dbReference type="Gene3D" id="3.30.428.10">
    <property type="entry name" value="HIT-like"/>
    <property type="match status" value="2"/>
</dbReference>
<keyword evidence="5" id="KW-0862">Zinc</keyword>
<dbReference type="InterPro" id="IPR053177">
    <property type="entry name" value="ADP-glucose_phosphorylase"/>
</dbReference>
<evidence type="ECO:0000256" key="2">
    <source>
        <dbReference type="ARBA" id="ARBA00022695"/>
    </source>
</evidence>
<dbReference type="EC" id="2.7.7.12" evidence="7"/>
<dbReference type="GO" id="GO:0008108">
    <property type="term" value="F:UDP-glucose:hexose-1-phosphate uridylyltransferase activity"/>
    <property type="evidence" value="ECO:0007669"/>
    <property type="project" value="UniProtKB-EC"/>
</dbReference>
<comment type="cofactor">
    <cofactor evidence="5">
        <name>Zn(2+)</name>
        <dbReference type="ChEBI" id="CHEBI:29105"/>
    </cofactor>
    <text evidence="5">Binds 1 zinc ion per subunit.</text>
</comment>
<feature type="active site" description="Tele-UMP-histidine intermediate" evidence="4">
    <location>
        <position position="165"/>
    </location>
</feature>
<keyword evidence="5" id="KW-0479">Metal-binding</keyword>
<feature type="binding site" evidence="5">
    <location>
        <position position="112"/>
    </location>
    <ligand>
        <name>Zn(2+)</name>
        <dbReference type="ChEBI" id="CHEBI:29105"/>
    </ligand>
</feature>
<dbReference type="InterPro" id="IPR005849">
    <property type="entry name" value="GalP_Utransf_N"/>
</dbReference>
<feature type="domain" description="Galactose-1-phosphate uridyl transferase N-terminal" evidence="6">
    <location>
        <begin position="2"/>
        <end position="170"/>
    </location>
</feature>
<protein>
    <submittedName>
        <fullName evidence="7">Galactose-1-phosphate uridylyltransferase</fullName>
        <ecNumber evidence="7">2.7.7.12</ecNumber>
    </submittedName>
</protein>
<sequence>MSEIRYNRLKDSYVIIAPERLHRTSCDIHEIERRTERRVCPFCEGNERFTPNEIFALRSSDSFANEIGWKTRVVPNLFKAVQIEAPYQHHYGMFEHWDGFGAHEIIIDTAKHYTSMTQWSEENIIDWFITLGLRVKDLKKDKRIASLSLFKNEGVEAGATQPHSHTQIIGLPIVAKSKKEEYERLYEHYKHNQNSLIQLLIEEEIKADESRIIASNGEFTAFCPYASSHPFEVMISSTKALGEIDTLSNNSLKELSSLLLLVLKKLKKQLKYLNFNLILSTPPLHENTFSEELLNSMYEANRFYIQIIPRIYKYGGFEQETDILINPVSPELAAKLLRESLYE</sequence>
<keyword evidence="2 7" id="KW-0548">Nucleotidyltransferase</keyword>
<evidence type="ECO:0000256" key="4">
    <source>
        <dbReference type="PIRSR" id="PIRSR000808-1"/>
    </source>
</evidence>
<dbReference type="SUPFAM" id="SSF54197">
    <property type="entry name" value="HIT-like"/>
    <property type="match status" value="2"/>
</dbReference>
<proteinExistence type="predicted"/>
<dbReference type="GO" id="GO:0006012">
    <property type="term" value="P:galactose metabolic process"/>
    <property type="evidence" value="ECO:0007669"/>
    <property type="project" value="InterPro"/>
</dbReference>
<dbReference type="PIRSF" id="PIRSF000808">
    <property type="entry name" value="GalT"/>
    <property type="match status" value="1"/>
</dbReference>
<organism evidence="7 8">
    <name type="scientific">Arcobacter acticola</name>
    <dbReference type="NCBI Taxonomy" id="1849015"/>
    <lineage>
        <taxon>Bacteria</taxon>
        <taxon>Pseudomonadati</taxon>
        <taxon>Campylobacterota</taxon>
        <taxon>Epsilonproteobacteria</taxon>
        <taxon>Campylobacterales</taxon>
        <taxon>Arcobacteraceae</taxon>
        <taxon>Arcobacter</taxon>
    </lineage>
</organism>
<reference evidence="7 8" key="1">
    <citation type="submission" date="2019-08" db="EMBL/GenBank/DDBJ databases">
        <title>Complete genome sequence of Arcobacter acticola.</title>
        <authorList>
            <person name="Miller W."/>
        </authorList>
    </citation>
    <scope>NUCLEOTIDE SEQUENCE [LARGE SCALE GENOMIC DNA]</scope>
    <source>
        <strain evidence="7 8">KCTC 52212</strain>
    </source>
</reference>
<feature type="binding site" evidence="5">
    <location>
        <position position="40"/>
    </location>
    <ligand>
        <name>Zn(2+)</name>
        <dbReference type="ChEBI" id="CHEBI:29105"/>
    </ligand>
</feature>
<evidence type="ECO:0000313" key="8">
    <source>
        <dbReference type="Proteomes" id="UP000503483"/>
    </source>
</evidence>
<evidence type="ECO:0000313" key="7">
    <source>
        <dbReference type="EMBL" id="QKE28761.1"/>
    </source>
</evidence>
<dbReference type="PANTHER" id="PTHR42763">
    <property type="entry name" value="ADP-GLUCOSE PHOSPHORYLASE"/>
    <property type="match status" value="1"/>
</dbReference>
<evidence type="ECO:0000256" key="1">
    <source>
        <dbReference type="ARBA" id="ARBA00022679"/>
    </source>
</evidence>
<dbReference type="KEGG" id="paco:AACT_1603"/>
<dbReference type="Proteomes" id="UP000503483">
    <property type="component" value="Chromosome"/>
</dbReference>
<dbReference type="AlphaFoldDB" id="A0A6M8ENV3"/>